<accession>A0AAJ2SHJ6</accession>
<protein>
    <recommendedName>
        <fullName evidence="6">Peptidyl-prolyl cis-trans isomerase</fullName>
        <ecNumber evidence="6">5.2.1.8</ecNumber>
    </recommendedName>
</protein>
<proteinExistence type="inferred from homology"/>
<dbReference type="InterPro" id="IPR001179">
    <property type="entry name" value="PPIase_FKBP_dom"/>
</dbReference>
<evidence type="ECO:0000256" key="6">
    <source>
        <dbReference type="RuleBase" id="RU003915"/>
    </source>
</evidence>
<dbReference type="Gene3D" id="3.10.50.40">
    <property type="match status" value="1"/>
</dbReference>
<evidence type="ECO:0000256" key="5">
    <source>
        <dbReference type="PROSITE-ProRule" id="PRU00277"/>
    </source>
</evidence>
<evidence type="ECO:0000256" key="4">
    <source>
        <dbReference type="ARBA" id="ARBA00023235"/>
    </source>
</evidence>
<organism evidence="9 10">
    <name type="scientific">Flavobacterium flavipigmentatum</name>
    <dbReference type="NCBI Taxonomy" id="2893884"/>
    <lineage>
        <taxon>Bacteria</taxon>
        <taxon>Pseudomonadati</taxon>
        <taxon>Bacteroidota</taxon>
        <taxon>Flavobacteriia</taxon>
        <taxon>Flavobacteriales</taxon>
        <taxon>Flavobacteriaceae</taxon>
        <taxon>Flavobacterium</taxon>
    </lineage>
</organism>
<dbReference type="PROSITE" id="PS51257">
    <property type="entry name" value="PROKAR_LIPOPROTEIN"/>
    <property type="match status" value="1"/>
</dbReference>
<evidence type="ECO:0000313" key="10">
    <source>
        <dbReference type="Proteomes" id="UP001270053"/>
    </source>
</evidence>
<comment type="similarity">
    <text evidence="2 6">Belongs to the FKBP-type PPIase family.</text>
</comment>
<dbReference type="Proteomes" id="UP001278738">
    <property type="component" value="Unassembled WGS sequence"/>
</dbReference>
<feature type="domain" description="PPIase FKBP-type" evidence="7">
    <location>
        <begin position="71"/>
        <end position="154"/>
    </location>
</feature>
<keyword evidence="11" id="KW-1185">Reference proteome</keyword>
<keyword evidence="3 5" id="KW-0697">Rotamase</keyword>
<evidence type="ECO:0000313" key="8">
    <source>
        <dbReference type="EMBL" id="MDX6183317.1"/>
    </source>
</evidence>
<dbReference type="Pfam" id="PF00254">
    <property type="entry name" value="FKBP_C"/>
    <property type="match status" value="1"/>
</dbReference>
<evidence type="ECO:0000256" key="3">
    <source>
        <dbReference type="ARBA" id="ARBA00023110"/>
    </source>
</evidence>
<dbReference type="Proteomes" id="UP001270053">
    <property type="component" value="Unassembled WGS sequence"/>
</dbReference>
<reference evidence="9 11" key="1">
    <citation type="submission" date="2023-11" db="EMBL/GenBank/DDBJ databases">
        <title>Unpublished Manusciprt.</title>
        <authorList>
            <person name="Saticioglu I.B."/>
            <person name="Ay H."/>
            <person name="Ajmi N."/>
            <person name="Altun S."/>
            <person name="Duman M."/>
        </authorList>
    </citation>
    <scope>NUCLEOTIDE SEQUENCE</scope>
    <source>
        <strain evidence="8 11">Fl-33</strain>
        <strain evidence="9">Fl-77</strain>
    </source>
</reference>
<comment type="catalytic activity">
    <reaction evidence="1 5 6">
        <text>[protein]-peptidylproline (omega=180) = [protein]-peptidylproline (omega=0)</text>
        <dbReference type="Rhea" id="RHEA:16237"/>
        <dbReference type="Rhea" id="RHEA-COMP:10747"/>
        <dbReference type="Rhea" id="RHEA-COMP:10748"/>
        <dbReference type="ChEBI" id="CHEBI:83833"/>
        <dbReference type="ChEBI" id="CHEBI:83834"/>
        <dbReference type="EC" id="5.2.1.8"/>
    </reaction>
</comment>
<evidence type="ECO:0000313" key="9">
    <source>
        <dbReference type="EMBL" id="MDX6186601.1"/>
    </source>
</evidence>
<name>A0AAJ2SHJ6_9FLAO</name>
<evidence type="ECO:0000256" key="1">
    <source>
        <dbReference type="ARBA" id="ARBA00000971"/>
    </source>
</evidence>
<dbReference type="SUPFAM" id="SSF54534">
    <property type="entry name" value="FKBP-like"/>
    <property type="match status" value="1"/>
</dbReference>
<sequence length="155" mass="16874">MKHILTTLVALTLFISCSNDKQAPQKTDYTAENEKEITDYIAKNKLTAQRSDSGLYYVINEPGTGTQPTATSNVTVAYKGYYTNGNIFDQSKAEGISFGLNQVIKGWTEGIPYFKEGGSGILLIPSHLGYGSYDYSGIPGGSVLVFDVKLIKVNK</sequence>
<dbReference type="InterPro" id="IPR046357">
    <property type="entry name" value="PPIase_dom_sf"/>
</dbReference>
<evidence type="ECO:0000259" key="7">
    <source>
        <dbReference type="PROSITE" id="PS50059"/>
    </source>
</evidence>
<dbReference type="RefSeq" id="WP_229974705.1">
    <property type="nucleotide sequence ID" value="NZ_CP087133.1"/>
</dbReference>
<dbReference type="PANTHER" id="PTHR43811">
    <property type="entry name" value="FKBP-TYPE PEPTIDYL-PROLYL CIS-TRANS ISOMERASE FKPA"/>
    <property type="match status" value="1"/>
</dbReference>
<comment type="caution">
    <text evidence="9">The sequence shown here is derived from an EMBL/GenBank/DDBJ whole genome shotgun (WGS) entry which is preliminary data.</text>
</comment>
<dbReference type="EMBL" id="JAWXVH010000006">
    <property type="protein sequence ID" value="MDX6186601.1"/>
    <property type="molecule type" value="Genomic_DNA"/>
</dbReference>
<evidence type="ECO:0000256" key="2">
    <source>
        <dbReference type="ARBA" id="ARBA00006577"/>
    </source>
</evidence>
<keyword evidence="4 5" id="KW-0413">Isomerase</keyword>
<dbReference type="PROSITE" id="PS50059">
    <property type="entry name" value="FKBP_PPIASE"/>
    <property type="match status" value="1"/>
</dbReference>
<gene>
    <name evidence="8" type="ORF">SGQ18_14205</name>
    <name evidence="9" type="ORF">SGQ44_12580</name>
</gene>
<dbReference type="EMBL" id="JAWXVG010000007">
    <property type="protein sequence ID" value="MDX6183317.1"/>
    <property type="molecule type" value="Genomic_DNA"/>
</dbReference>
<evidence type="ECO:0000313" key="11">
    <source>
        <dbReference type="Proteomes" id="UP001278738"/>
    </source>
</evidence>
<dbReference type="EC" id="5.2.1.8" evidence="6"/>
<dbReference type="GO" id="GO:0003755">
    <property type="term" value="F:peptidyl-prolyl cis-trans isomerase activity"/>
    <property type="evidence" value="ECO:0007669"/>
    <property type="project" value="UniProtKB-UniRule"/>
</dbReference>
<dbReference type="AlphaFoldDB" id="A0AAJ2SHJ6"/>
<dbReference type="PANTHER" id="PTHR43811:SF19">
    <property type="entry name" value="39 KDA FK506-BINDING NUCLEAR PROTEIN"/>
    <property type="match status" value="1"/>
</dbReference>